<keyword evidence="10" id="KW-1185">Reference proteome</keyword>
<proteinExistence type="inferred from homology"/>
<accession>A0ABW5Z4F7</accession>
<dbReference type="SUPFAM" id="SSF48452">
    <property type="entry name" value="TPR-like"/>
    <property type="match status" value="1"/>
</dbReference>
<evidence type="ECO:0000256" key="2">
    <source>
        <dbReference type="ARBA" id="ARBA00006275"/>
    </source>
</evidence>
<dbReference type="InterPro" id="IPR012944">
    <property type="entry name" value="SusD_RagB_dom"/>
</dbReference>
<keyword evidence="3 6" id="KW-0732">Signal</keyword>
<evidence type="ECO:0000256" key="1">
    <source>
        <dbReference type="ARBA" id="ARBA00004442"/>
    </source>
</evidence>
<dbReference type="Gene3D" id="1.25.40.390">
    <property type="match status" value="1"/>
</dbReference>
<organism evidence="9 10">
    <name type="scientific">Flavobacterium ardleyense</name>
    <dbReference type="NCBI Taxonomy" id="2038737"/>
    <lineage>
        <taxon>Bacteria</taxon>
        <taxon>Pseudomonadati</taxon>
        <taxon>Bacteroidota</taxon>
        <taxon>Flavobacteriia</taxon>
        <taxon>Flavobacteriales</taxon>
        <taxon>Flavobacteriaceae</taxon>
        <taxon>Flavobacterium</taxon>
    </lineage>
</organism>
<evidence type="ECO:0000259" key="7">
    <source>
        <dbReference type="Pfam" id="PF07980"/>
    </source>
</evidence>
<dbReference type="Proteomes" id="UP001597549">
    <property type="component" value="Unassembled WGS sequence"/>
</dbReference>
<dbReference type="InterPro" id="IPR011990">
    <property type="entry name" value="TPR-like_helical_dom_sf"/>
</dbReference>
<evidence type="ECO:0000259" key="8">
    <source>
        <dbReference type="Pfam" id="PF14322"/>
    </source>
</evidence>
<comment type="caution">
    <text evidence="9">The sequence shown here is derived from an EMBL/GenBank/DDBJ whole genome shotgun (WGS) entry which is preliminary data.</text>
</comment>
<sequence length="472" mass="52261">MKTYIKIITAALLLPIFAMVSSCDIDKIQPENQLTANNAIRDVASAQLVLNGIYDMGREFSVSSFPLYLAAYGNEGRISGQLNGGTGFNTNEVPSDNQFLTNLYNGYYKIINLSNFLIEGLESGKAVGISEMKKNEMISEAKFQRAFAYFNLVRYFGQFYDMNSTYGVVVRTTFATRLEAKPRNTVQEVYDLIYADLDFAAANGPTFIEHFYSGSLAAKALLAKVELYRGNYDEAASLADEVITNFEGYELEPTYAAIFSNSFNSSEVIFAPFSGSNAEGGSNMDQINRTTYSNTFKTLADSQVGTANDGDLAGSGSNYDPRFSFAYSNATKGSNGQGKYPFQSTTSSQNNTMYHLRLGEIYLIQAEAEARRVGGDLDLATERLNDIRLRANVTLKTFSDKPTLLGDIRQEKLLELFYENGEPWFDLVRYHTLGDLDALAVKPTLTNVNQFILPIPTQVIIGNNTVIQNPGY</sequence>
<dbReference type="PROSITE" id="PS51257">
    <property type="entry name" value="PROKAR_LIPOPROTEIN"/>
    <property type="match status" value="1"/>
</dbReference>
<feature type="domain" description="RagB/SusD" evidence="7">
    <location>
        <begin position="301"/>
        <end position="472"/>
    </location>
</feature>
<comment type="similarity">
    <text evidence="2">Belongs to the SusD family.</text>
</comment>
<feature type="domain" description="SusD-like N-terminal" evidence="8">
    <location>
        <begin position="82"/>
        <end position="227"/>
    </location>
</feature>
<dbReference type="Pfam" id="PF14322">
    <property type="entry name" value="SusD-like_3"/>
    <property type="match status" value="1"/>
</dbReference>
<protein>
    <submittedName>
        <fullName evidence="9">RagB/SusD family nutrient uptake outer membrane protein</fullName>
    </submittedName>
</protein>
<evidence type="ECO:0000313" key="10">
    <source>
        <dbReference type="Proteomes" id="UP001597549"/>
    </source>
</evidence>
<gene>
    <name evidence="9" type="ORF">ACFSX9_02530</name>
</gene>
<evidence type="ECO:0000256" key="4">
    <source>
        <dbReference type="ARBA" id="ARBA00023136"/>
    </source>
</evidence>
<feature type="signal peptide" evidence="6">
    <location>
        <begin position="1"/>
        <end position="20"/>
    </location>
</feature>
<dbReference type="Pfam" id="PF07980">
    <property type="entry name" value="SusD_RagB"/>
    <property type="match status" value="1"/>
</dbReference>
<comment type="subcellular location">
    <subcellularLocation>
        <location evidence="1">Cell outer membrane</location>
    </subcellularLocation>
</comment>
<evidence type="ECO:0000256" key="5">
    <source>
        <dbReference type="ARBA" id="ARBA00023237"/>
    </source>
</evidence>
<name>A0ABW5Z4F7_9FLAO</name>
<evidence type="ECO:0000256" key="6">
    <source>
        <dbReference type="SAM" id="SignalP"/>
    </source>
</evidence>
<dbReference type="RefSeq" id="WP_379803990.1">
    <property type="nucleotide sequence ID" value="NZ_JBHUOL010000006.1"/>
</dbReference>
<dbReference type="CDD" id="cd08977">
    <property type="entry name" value="SusD"/>
    <property type="match status" value="1"/>
</dbReference>
<evidence type="ECO:0000313" key="9">
    <source>
        <dbReference type="EMBL" id="MFD2907603.1"/>
    </source>
</evidence>
<evidence type="ECO:0000256" key="3">
    <source>
        <dbReference type="ARBA" id="ARBA00022729"/>
    </source>
</evidence>
<feature type="chain" id="PRO_5046283156" evidence="6">
    <location>
        <begin position="21"/>
        <end position="472"/>
    </location>
</feature>
<dbReference type="InterPro" id="IPR033985">
    <property type="entry name" value="SusD-like_N"/>
</dbReference>
<reference evidence="10" key="1">
    <citation type="journal article" date="2019" name="Int. J. Syst. Evol. Microbiol.">
        <title>The Global Catalogue of Microorganisms (GCM) 10K type strain sequencing project: providing services to taxonomists for standard genome sequencing and annotation.</title>
        <authorList>
            <consortium name="The Broad Institute Genomics Platform"/>
            <consortium name="The Broad Institute Genome Sequencing Center for Infectious Disease"/>
            <person name="Wu L."/>
            <person name="Ma J."/>
        </authorList>
    </citation>
    <scope>NUCLEOTIDE SEQUENCE [LARGE SCALE GENOMIC DNA]</scope>
    <source>
        <strain evidence="10">KCTC 52644</strain>
    </source>
</reference>
<dbReference type="EMBL" id="JBHUOL010000006">
    <property type="protein sequence ID" value="MFD2907603.1"/>
    <property type="molecule type" value="Genomic_DNA"/>
</dbReference>
<keyword evidence="5" id="KW-0998">Cell outer membrane</keyword>
<keyword evidence="4" id="KW-0472">Membrane</keyword>